<evidence type="ECO:0000259" key="11">
    <source>
        <dbReference type="Pfam" id="PF12849"/>
    </source>
</evidence>
<keyword evidence="6 10" id="KW-0732">Signal</keyword>
<dbReference type="RefSeq" id="WP_116441250.1">
    <property type="nucleotide sequence ID" value="NZ_BHEO01000002.1"/>
</dbReference>
<keyword evidence="5" id="KW-0813">Transport</keyword>
<dbReference type="AlphaFoldDB" id="A0A4V2UQ59"/>
<evidence type="ECO:0000256" key="3">
    <source>
        <dbReference type="ARBA" id="ARBA00008725"/>
    </source>
</evidence>
<dbReference type="GO" id="GO:0006817">
    <property type="term" value="P:phosphate ion transport"/>
    <property type="evidence" value="ECO:0007669"/>
    <property type="project" value="UniProtKB-KW"/>
</dbReference>
<proteinExistence type="inferred from homology"/>
<dbReference type="PANTHER" id="PTHR30570:SF1">
    <property type="entry name" value="PHOSPHATE-BINDING PROTEIN PSTS"/>
    <property type="match status" value="1"/>
</dbReference>
<evidence type="ECO:0000313" key="14">
    <source>
        <dbReference type="Proteomes" id="UP000294613"/>
    </source>
</evidence>
<dbReference type="Proteomes" id="UP000294613">
    <property type="component" value="Unassembled WGS sequence"/>
</dbReference>
<dbReference type="PANTHER" id="PTHR30570">
    <property type="entry name" value="PERIPLASMIC PHOSPHATE BINDING COMPONENT OF PHOSPHATE ABC TRANSPORTER"/>
    <property type="match status" value="1"/>
</dbReference>
<evidence type="ECO:0000256" key="10">
    <source>
        <dbReference type="SAM" id="SignalP"/>
    </source>
</evidence>
<keyword evidence="5" id="KW-0592">Phosphate transport</keyword>
<dbReference type="EMBL" id="BHEO01000002">
    <property type="protein sequence ID" value="GBU04308.1"/>
    <property type="molecule type" value="Genomic_DNA"/>
</dbReference>
<feature type="domain" description="PBP" evidence="11">
    <location>
        <begin position="190"/>
        <end position="303"/>
    </location>
</feature>
<evidence type="ECO:0000256" key="7">
    <source>
        <dbReference type="ARBA" id="ARBA00023139"/>
    </source>
</evidence>
<dbReference type="Gene3D" id="3.40.190.10">
    <property type="entry name" value="Periplasmic binding protein-like II"/>
    <property type="match status" value="2"/>
</dbReference>
<comment type="caution">
    <text evidence="13">The sequence shown here is derived from an EMBL/GenBank/DDBJ whole genome shotgun (WGS) entry which is preliminary data.</text>
</comment>
<feature type="chain" id="PRO_5020341363" evidence="10">
    <location>
        <begin position="21"/>
        <end position="305"/>
    </location>
</feature>
<feature type="domain" description="PBP" evidence="11">
    <location>
        <begin position="47"/>
        <end position="170"/>
    </location>
</feature>
<comment type="function">
    <text evidence="1">Part of the ABC transporter complex PstSACB involved in phosphate import.</text>
</comment>
<comment type="subcellular location">
    <subcellularLocation>
        <location evidence="2">Cell membrane</location>
        <topology evidence="2">Lipid-anchor</topology>
    </subcellularLocation>
</comment>
<keyword evidence="7" id="KW-0564">Palmitate</keyword>
<keyword evidence="15" id="KW-1185">Reference proteome</keyword>
<feature type="region of interest" description="Disordered" evidence="9">
    <location>
        <begin position="23"/>
        <end position="60"/>
    </location>
</feature>
<comment type="subunit">
    <text evidence="4">The complex is composed of two ATP-binding proteins (PstB), two transmembrane proteins (PstC and PstA) and a solute-binding protein (PstS).</text>
</comment>
<evidence type="ECO:0000313" key="12">
    <source>
        <dbReference type="EMBL" id="GBU04308.1"/>
    </source>
</evidence>
<evidence type="ECO:0000256" key="5">
    <source>
        <dbReference type="ARBA" id="ARBA00022592"/>
    </source>
</evidence>
<evidence type="ECO:0000256" key="6">
    <source>
        <dbReference type="ARBA" id="ARBA00022729"/>
    </source>
</evidence>
<dbReference type="EMBL" id="SLZV01000006">
    <property type="protein sequence ID" value="TCS68892.1"/>
    <property type="molecule type" value="Genomic_DNA"/>
</dbReference>
<feature type="compositionally biased region" description="Polar residues" evidence="9">
    <location>
        <begin position="44"/>
        <end position="54"/>
    </location>
</feature>
<reference evidence="13 14" key="2">
    <citation type="submission" date="2019-03" db="EMBL/GenBank/DDBJ databases">
        <title>Genomic Encyclopedia of Type Strains, Phase IV (KMG-IV): sequencing the most valuable type-strain genomes for metagenomic binning, comparative biology and taxonomic classification.</title>
        <authorList>
            <person name="Goeker M."/>
        </authorList>
    </citation>
    <scope>NUCLEOTIDE SEQUENCE [LARGE SCALE GENOMIC DNA]</scope>
    <source>
        <strain evidence="13 14">DSM 103426</strain>
    </source>
</reference>
<dbReference type="Proteomes" id="UP000702954">
    <property type="component" value="Unassembled WGS sequence"/>
</dbReference>
<feature type="signal peptide" evidence="10">
    <location>
        <begin position="1"/>
        <end position="20"/>
    </location>
</feature>
<dbReference type="PROSITE" id="PS51257">
    <property type="entry name" value="PROKAR_LIPOPROTEIN"/>
    <property type="match status" value="1"/>
</dbReference>
<evidence type="ECO:0000256" key="1">
    <source>
        <dbReference type="ARBA" id="ARBA00002841"/>
    </source>
</evidence>
<accession>A0A4V2UQ59</accession>
<evidence type="ECO:0000313" key="15">
    <source>
        <dbReference type="Proteomes" id="UP000702954"/>
    </source>
</evidence>
<comment type="similarity">
    <text evidence="3">Belongs to the PstS family.</text>
</comment>
<evidence type="ECO:0000313" key="13">
    <source>
        <dbReference type="EMBL" id="TCS68892.1"/>
    </source>
</evidence>
<gene>
    <name evidence="12" type="primary">pstS2</name>
    <name evidence="13" type="ORF">EDD74_10696</name>
    <name evidence="12" type="ORF">FAEUMB_08490</name>
</gene>
<evidence type="ECO:0000256" key="8">
    <source>
        <dbReference type="ARBA" id="ARBA00023288"/>
    </source>
</evidence>
<evidence type="ECO:0000256" key="4">
    <source>
        <dbReference type="ARBA" id="ARBA00011529"/>
    </source>
</evidence>
<keyword evidence="8" id="KW-0449">Lipoprotein</keyword>
<name>A0A4V2UQ59_9FIRM</name>
<dbReference type="InterPro" id="IPR024370">
    <property type="entry name" value="PBP_domain"/>
</dbReference>
<dbReference type="InterPro" id="IPR050811">
    <property type="entry name" value="Phosphate_ABC_transporter"/>
</dbReference>
<evidence type="ECO:0000256" key="9">
    <source>
        <dbReference type="SAM" id="MobiDB-lite"/>
    </source>
</evidence>
<dbReference type="SUPFAM" id="SSF53850">
    <property type="entry name" value="Periplasmic binding protein-like II"/>
    <property type="match status" value="2"/>
</dbReference>
<dbReference type="Pfam" id="PF12849">
    <property type="entry name" value="PBP_like_2"/>
    <property type="match status" value="2"/>
</dbReference>
<organism evidence="13 14">
    <name type="scientific">Faecalimonas umbilicata</name>
    <dbReference type="NCBI Taxonomy" id="1912855"/>
    <lineage>
        <taxon>Bacteria</taxon>
        <taxon>Bacillati</taxon>
        <taxon>Bacillota</taxon>
        <taxon>Clostridia</taxon>
        <taxon>Lachnospirales</taxon>
        <taxon>Lachnospiraceae</taxon>
        <taxon>Faecalimonas</taxon>
    </lineage>
</organism>
<protein>
    <submittedName>
        <fullName evidence="13">Phosphate ABC transporter substrate-binding protein (PhoT family)</fullName>
    </submittedName>
    <submittedName>
        <fullName evidence="12">Phosphate-binding protein PstS 2</fullName>
    </submittedName>
</protein>
<sequence>MKMKKFLAVMAVVSMTAAMAAGCGSSEEEGKAETTEASGETDASFDSANDISVTSREDGSGTRGAFIELLGIEEKDDEGNKIDNTTEEANITNSTSVMMSTVAGNEYAIGYISLGSLDDSVKAVKVDGAEATEDNIKDGSYKVARPFNIATKEDVSEVTQDFIDYILSEEGQEIVSDNGYISLDDVKPYAGSKPEGKIVIAGSSSISPVMEKLKEAYLKVNTSAEIEIQTSDSTTGMTSAIDGICDIGMASRELKDEEKEQLKATVIATDGIAVIVNKANPMDELTSDQIKEIYTGEVLAWDELN</sequence>
<evidence type="ECO:0000256" key="2">
    <source>
        <dbReference type="ARBA" id="ARBA00004193"/>
    </source>
</evidence>
<dbReference type="GO" id="GO:0005886">
    <property type="term" value="C:plasma membrane"/>
    <property type="evidence" value="ECO:0007669"/>
    <property type="project" value="UniProtKB-SubCell"/>
</dbReference>
<reference evidence="12 15" key="1">
    <citation type="journal article" date="2018" name="Int. J. Syst. Evol. Microbiol.">
        <title>Draft Genome Sequence of Faecalimonas umbilicata JCM 30896T, an Acetate-Producing Bacterium Isolated from Human Feces.</title>
        <authorList>
            <person name="Sakamoto M."/>
            <person name="Ikeyama N."/>
            <person name="Yuki M."/>
            <person name="Ohkuma M."/>
        </authorList>
    </citation>
    <scope>NUCLEOTIDE SEQUENCE [LARGE SCALE GENOMIC DNA]</scope>
    <source>
        <strain evidence="12 15">EGH7</strain>
    </source>
</reference>